<dbReference type="EMBL" id="CAJEWN010001595">
    <property type="protein sequence ID" value="CAD2198704.1"/>
    <property type="molecule type" value="Genomic_DNA"/>
</dbReference>
<reference evidence="2 3" key="1">
    <citation type="submission" date="2020-08" db="EMBL/GenBank/DDBJ databases">
        <authorList>
            <person name="Koutsovoulos G."/>
            <person name="Danchin GJ E."/>
        </authorList>
    </citation>
    <scope>NUCLEOTIDE SEQUENCE [LARGE SCALE GENOMIC DNA]</scope>
</reference>
<feature type="compositionally biased region" description="Low complexity" evidence="1">
    <location>
        <begin position="24"/>
        <end position="36"/>
    </location>
</feature>
<name>A0A6V7XH77_MELEN</name>
<sequence length="372" mass="42251">MLDRFSEENIIGNYCSQNIEKNASTSSTSQQQSSKSLPSITSAISEKSSKKRKRVLSTSESSSESSASICTTPLKNFYSERGPKGRFKKRSDSFKSNEEITTPSFEQNFRGRAISFHVGSNKSEKGPTSKALSSSQKEILVDIDCSSLITPKLVPNGLHPRLNSLNKNTNLSNGTQNGGKQQKQLRKETPIIKKQKLKNKIFGKTESNLKNCFKLMSEEDDDFDEEEEDDRREIVGEEEEGEELMEKSMRGVNGNNGTNDRKQWTKSSTATTSNDKDPDNEISVLLRKKQERLRELFYKSRPTIETLYARVLKEYAVHEAIHKMDEADNKLYKIASKFENTTTSLNHEQRQEMQAALKEHNIHYASFHGLKK</sequence>
<proteinExistence type="predicted"/>
<dbReference type="AlphaFoldDB" id="A0A6V7XH77"/>
<evidence type="ECO:0000256" key="1">
    <source>
        <dbReference type="SAM" id="MobiDB-lite"/>
    </source>
</evidence>
<accession>A0A6V7XH77</accession>
<gene>
    <name evidence="2" type="ORF">MENT_LOCUS52036</name>
</gene>
<feature type="region of interest" description="Disordered" evidence="1">
    <location>
        <begin position="217"/>
        <end position="280"/>
    </location>
</feature>
<feature type="compositionally biased region" description="Polar residues" evidence="1">
    <location>
        <begin position="37"/>
        <end position="46"/>
    </location>
</feature>
<feature type="compositionally biased region" description="Low complexity" evidence="1">
    <location>
        <begin position="57"/>
        <end position="68"/>
    </location>
</feature>
<comment type="caution">
    <text evidence="2">The sequence shown here is derived from an EMBL/GenBank/DDBJ whole genome shotgun (WGS) entry which is preliminary data.</text>
</comment>
<feature type="region of interest" description="Disordered" evidence="1">
    <location>
        <begin position="22"/>
        <end position="106"/>
    </location>
</feature>
<feature type="compositionally biased region" description="Low complexity" evidence="1">
    <location>
        <begin position="167"/>
        <end position="182"/>
    </location>
</feature>
<feature type="region of interest" description="Disordered" evidence="1">
    <location>
        <begin position="167"/>
        <end position="192"/>
    </location>
</feature>
<evidence type="ECO:0000313" key="3">
    <source>
        <dbReference type="Proteomes" id="UP000580250"/>
    </source>
</evidence>
<dbReference type="Proteomes" id="UP000580250">
    <property type="component" value="Unassembled WGS sequence"/>
</dbReference>
<evidence type="ECO:0000313" key="2">
    <source>
        <dbReference type="EMBL" id="CAD2198704.1"/>
    </source>
</evidence>
<protein>
    <submittedName>
        <fullName evidence="2">Uncharacterized protein</fullName>
    </submittedName>
</protein>
<feature type="compositionally biased region" description="Acidic residues" evidence="1">
    <location>
        <begin position="218"/>
        <end position="243"/>
    </location>
</feature>
<organism evidence="2 3">
    <name type="scientific">Meloidogyne enterolobii</name>
    <name type="common">Root-knot nematode worm</name>
    <name type="synonym">Meloidogyne mayaguensis</name>
    <dbReference type="NCBI Taxonomy" id="390850"/>
    <lineage>
        <taxon>Eukaryota</taxon>
        <taxon>Metazoa</taxon>
        <taxon>Ecdysozoa</taxon>
        <taxon>Nematoda</taxon>
        <taxon>Chromadorea</taxon>
        <taxon>Rhabditida</taxon>
        <taxon>Tylenchina</taxon>
        <taxon>Tylenchomorpha</taxon>
        <taxon>Tylenchoidea</taxon>
        <taxon>Meloidogynidae</taxon>
        <taxon>Meloidogyninae</taxon>
        <taxon>Meloidogyne</taxon>
    </lineage>
</organism>